<evidence type="ECO:0000259" key="8">
    <source>
        <dbReference type="Pfam" id="PF04118"/>
    </source>
</evidence>
<evidence type="ECO:0000259" key="9">
    <source>
        <dbReference type="Pfam" id="PF24597"/>
    </source>
</evidence>
<dbReference type="GO" id="GO:0015031">
    <property type="term" value="P:protein transport"/>
    <property type="evidence" value="ECO:0007669"/>
    <property type="project" value="UniProtKB-KW"/>
</dbReference>
<keyword evidence="13" id="KW-1185">Reference proteome</keyword>
<dbReference type="InterPro" id="IPR016024">
    <property type="entry name" value="ARM-type_fold"/>
</dbReference>
<name>A0A913XD69_EXADI</name>
<dbReference type="PANTHER" id="PTHR14042">
    <property type="entry name" value="DOPEY-RELATED"/>
    <property type="match status" value="1"/>
</dbReference>
<evidence type="ECO:0008006" key="14">
    <source>
        <dbReference type="Google" id="ProtNLM"/>
    </source>
</evidence>
<dbReference type="GO" id="GO:0005802">
    <property type="term" value="C:trans-Golgi network"/>
    <property type="evidence" value="ECO:0007669"/>
    <property type="project" value="TreeGrafter"/>
</dbReference>
<organism evidence="12 13">
    <name type="scientific">Exaiptasia diaphana</name>
    <name type="common">Tropical sea anemone</name>
    <name type="synonym">Aiptasia pulchella</name>
    <dbReference type="NCBI Taxonomy" id="2652724"/>
    <lineage>
        <taxon>Eukaryota</taxon>
        <taxon>Metazoa</taxon>
        <taxon>Cnidaria</taxon>
        <taxon>Anthozoa</taxon>
        <taxon>Hexacorallia</taxon>
        <taxon>Actiniaria</taxon>
        <taxon>Aiptasiidae</taxon>
        <taxon>Exaiptasia</taxon>
    </lineage>
</organism>
<dbReference type="PANTHER" id="PTHR14042:SF24">
    <property type="entry name" value="PROTEIN DOPEY-1 HOMOLOG"/>
    <property type="match status" value="1"/>
</dbReference>
<evidence type="ECO:0000256" key="3">
    <source>
        <dbReference type="ARBA" id="ARBA00022927"/>
    </source>
</evidence>
<feature type="compositionally biased region" description="Basic and acidic residues" evidence="7">
    <location>
        <begin position="673"/>
        <end position="686"/>
    </location>
</feature>
<feature type="compositionally biased region" description="Basic and acidic residues" evidence="7">
    <location>
        <begin position="695"/>
        <end position="712"/>
    </location>
</feature>
<sequence>MNSDEIELLSNSKYRQFISAVDKALKNFEYSSEWADLISALGKLNKVLILHPKFKVVPRKIIIAKRLSQCTHPALPSGVHLKALETYELIFRRLGNKGLSQDLFIYTSGLFPLLGNASMSVKPALMGIYEEYFVSLGKALIPCLPGLLLGLLPGIEEGSEYTNRTMTILENISQKTDMTIFYGTMWSCILATTSIRLPAVTFIMSRLSKKTATKQDYILGNDIPLMVQAVCLALSDPNVLVQRSLLEFLLTFLPMNTNLVTSAQKVKLVAAGLSSLLRRDMSLNRRLYTWLLGPEDNKPLTRADSISSVEDEVNSTETYFDVYSKPATVEALRELFRRHYISSTSKKPLKNEALWPFRILISLLDRPEIGSTVLEDVLIEVFRLLYFRCKTTKRNSSISDDIERKDSEEGLLSDEDSTTDSSSKSKVTDDLIKTANLLFNAFEPYFMWEYVCKLLSVSFVEQQQQDDKEGVSEDDGSKKPHNTEETRIPSTSFSEVLRITDFLLDVVALEADIETQTEHWPRLLCHVTMEMTSRCQSLSLLEISEGISLCSKLLSKVMPSMKSVENSPKDGVSVTGSYVSDVDSKDDILATKNDNKKVQNEKNQANSSSDSKSNSKSESTKTDESRVIQVARISQGVDGWSVVDLRNRLETEVKGDTNDQPSQNEITESDDSEISKTDDETEKNDSDFANNEKQAQNEKKDNETKANGREIEKEEESESYDEWSECQESCDPSQLSALKSASGVSIESTDSNFSKLATNAFQPSLVQSCVHYFQAFFSEFVNQRIILINAQLNENNANENRRNSAAILEELLSKSDEKEFDSSNQEKDSTDVMIEKGLDVRLPWEHESSLLCAEAFAAACRLLVELSCFPVYCTNDFSYHDPNQIDGETGRRLPEWLQALIVCCFRVEDFNVQSSAVGTLLDLVNLTLSVAPNTDSERPKSTVVVVVIPMISHANLSIIEESCIYKVIAESLWSRLLHRSSRYHQRIVELFLQLHSLTPRPSLCENVITNLLIHQDKEFRLDNHWKFAVFWHTARNVVIQDSGRTSRLGDVRPLDRALFIMLDGLESDDPEIRVLTKQWLAHALQHGDLGRLLDPLLVLLLHPATARLSVHHACALEQKAKSIEVVDDKSDLDDNTSPSGSEFDRVTDSDHEQTKKRSKSSLKGKEKPQKQTQANDKTLVHPLDQHKLVYQLIYDSKLTLYAFSTLLSVLRSAPHQFVCAAATCSVSSSNTPHQDKIKVLLARHRKSLLGKGFYGPLHETPLSPKAKQKSSRLFAGPLLYLRPNTSKYLEILISVSLYFIRSEYPASLDLDNHDIDGNTEVQMTSADVLTSVIWQLVEVVRENVVGIGPFINDLFARCKVQKALLHCILSTLYERTGCSLPTSSDKNDVNPSRVSKTSKPSQLRAFQVKLLKLIQAIFVLEDNIQAVEATTPEHLRSPAKSDSDSTLQSNAYRYYPGKTLAYQSMLMSAVMHGLQYDDYDLHHEWLRFVIACLPHMKGALGTWVVVIVQQVGRMLQAQTGLYLPLTKNENGIAAHSLTRSLTSSHLSLPPDYILSLLEHLGTILHFCLVDIFPSSPGLSLKPRAAPFPAFTGSTSTQEAQSAQSSGQIFANLLHVFSSQSSSVSQTTSVEGPKPFMEAREGLLSVLPSVLTALISVWSSWDPDAHENTSHRLPSESFLDLIGSPKSVRLQVLDLLTPIVMNHIIIFLASLADVWHQRGKRGRHSSSKSSLVVTRATDEQSSIVDIVYALKALSFDNIIETVKQIVRQVTTSKDKSTATQNGLEVHILQFFYHYMEKSAHNQLVNARSALISLMKEGLQLNQPPALFLLLVILRSYVQRIPLQEDKKAKKELQDITQRLIEACNIVAGSSLENAAWFRRNISVIPQIDTAASSTDQFTESEISDSEPALEPIPLAKAISSSSSHYSTQALSVMAEVLAPLLDVVFGSEEKDRVTSLLTTVMYNVTPYLKHHSPSNIPNFRACCAVVASLSGYQYMRRAWKRDVMEQVMDNSFFQMDITCIGSWRTIIDNLMTQDTTSFKDLMARVAGFSQSASINIFANREQEMEQRAHLLKKLAFVIFCSESDQYQYCLPEIQERLAECIRLPQAPVLHEQVFLALRVLLLRMSPQHLTSLWPVIISETVHVMLQLESDLSTDDKSHDQRMLISETLLGTNGYVSYSQEKWLGLYLAAFKLLDLTLSLPGDRLPHFQMYRWAFEGGEVNCSSAMTTKSASGDGKTEKVTIFKPHIARIWKLLRKRCRKPEDITDLQRTSGRPLLTMYQIKSLDQLLPFLKCLSKPNRSELVAEDSKTKGGSQGVVLFE</sequence>
<dbReference type="GO" id="GO:0006895">
    <property type="term" value="P:Golgi to endosome transport"/>
    <property type="evidence" value="ECO:0007669"/>
    <property type="project" value="InterPro"/>
</dbReference>
<keyword evidence="3" id="KW-0653">Protein transport</keyword>
<dbReference type="GeneID" id="110240795"/>
<dbReference type="OMA" id="LHHGCNF"/>
<dbReference type="RefSeq" id="XP_020902272.1">
    <property type="nucleotide sequence ID" value="XM_021046613.1"/>
</dbReference>
<evidence type="ECO:0000256" key="1">
    <source>
        <dbReference type="ARBA" id="ARBA00004395"/>
    </source>
</evidence>
<dbReference type="InterPro" id="IPR040314">
    <property type="entry name" value="DOP1"/>
</dbReference>
<dbReference type="InterPro" id="IPR056457">
    <property type="entry name" value="DOP1_C"/>
</dbReference>
<feature type="compositionally biased region" description="Acidic residues" evidence="7">
    <location>
        <begin position="409"/>
        <end position="418"/>
    </location>
</feature>
<keyword evidence="4" id="KW-0333">Golgi apparatus</keyword>
<accession>A0A913XD69</accession>
<feature type="region of interest" description="Disordered" evidence="7">
    <location>
        <begin position="465"/>
        <end position="490"/>
    </location>
</feature>
<dbReference type="EnsemblMetazoa" id="XM_021046613.1">
    <property type="protein sequence ID" value="XP_020902272.1"/>
    <property type="gene ID" value="LOC110240795"/>
</dbReference>
<dbReference type="KEGG" id="epa:110240795"/>
<feature type="domain" description="DOP1-like TPR" evidence="11">
    <location>
        <begin position="1181"/>
        <end position="1570"/>
    </location>
</feature>
<dbReference type="Pfam" id="PF24601">
    <property type="entry name" value="TPR_DOP1"/>
    <property type="match status" value="1"/>
</dbReference>
<evidence type="ECO:0000259" key="10">
    <source>
        <dbReference type="Pfam" id="PF24598"/>
    </source>
</evidence>
<feature type="domain" description="DOP1-like C-terminal" evidence="10">
    <location>
        <begin position="1824"/>
        <end position="2293"/>
    </location>
</feature>
<dbReference type="OrthoDB" id="297643at2759"/>
<evidence type="ECO:0000313" key="12">
    <source>
        <dbReference type="EnsemblMetazoa" id="XP_020902272.1"/>
    </source>
</evidence>
<dbReference type="GO" id="GO:0000139">
    <property type="term" value="C:Golgi membrane"/>
    <property type="evidence" value="ECO:0007669"/>
    <property type="project" value="UniProtKB-SubCell"/>
</dbReference>
<dbReference type="Pfam" id="PF24598">
    <property type="entry name" value="DOP1_C"/>
    <property type="match status" value="1"/>
</dbReference>
<keyword evidence="5" id="KW-0472">Membrane</keyword>
<reference evidence="12" key="1">
    <citation type="submission" date="2022-11" db="UniProtKB">
        <authorList>
            <consortium name="EnsemblMetazoa"/>
        </authorList>
    </citation>
    <scope>IDENTIFICATION</scope>
</reference>
<feature type="compositionally biased region" description="Basic and acidic residues" evidence="7">
    <location>
        <begin position="585"/>
        <end position="600"/>
    </location>
</feature>
<feature type="compositionally biased region" description="Basic and acidic residues" evidence="7">
    <location>
        <begin position="613"/>
        <end position="626"/>
    </location>
</feature>
<evidence type="ECO:0000256" key="5">
    <source>
        <dbReference type="ARBA" id="ARBA00023136"/>
    </source>
</evidence>
<keyword evidence="2" id="KW-0813">Transport</keyword>
<comment type="similarity">
    <text evidence="6">Belongs to the DOP1 family.</text>
</comment>
<feature type="region of interest" description="Disordered" evidence="7">
    <location>
        <begin position="585"/>
        <end position="627"/>
    </location>
</feature>
<evidence type="ECO:0000256" key="6">
    <source>
        <dbReference type="ARBA" id="ARBA00046326"/>
    </source>
</evidence>
<feature type="compositionally biased region" description="Basic and acidic residues" evidence="7">
    <location>
        <begin position="465"/>
        <end position="487"/>
    </location>
</feature>
<feature type="domain" description="DOP1-like middle TPR" evidence="9">
    <location>
        <begin position="319"/>
        <end position="561"/>
    </location>
</feature>
<dbReference type="Pfam" id="PF04118">
    <property type="entry name" value="Dopey_N"/>
    <property type="match status" value="1"/>
</dbReference>
<evidence type="ECO:0000256" key="4">
    <source>
        <dbReference type="ARBA" id="ARBA00023034"/>
    </source>
</evidence>
<feature type="domain" description="DOP1 N-terminal" evidence="8">
    <location>
        <begin position="12"/>
        <end position="296"/>
    </location>
</feature>
<dbReference type="Proteomes" id="UP000887567">
    <property type="component" value="Unplaced"/>
</dbReference>
<evidence type="ECO:0000256" key="7">
    <source>
        <dbReference type="SAM" id="MobiDB-lite"/>
    </source>
</evidence>
<feature type="region of interest" description="Disordered" evidence="7">
    <location>
        <begin position="1127"/>
        <end position="1178"/>
    </location>
</feature>
<feature type="compositionally biased region" description="Basic and acidic residues" evidence="7">
    <location>
        <begin position="1142"/>
        <end position="1155"/>
    </location>
</feature>
<evidence type="ECO:0000256" key="2">
    <source>
        <dbReference type="ARBA" id="ARBA00022448"/>
    </source>
</evidence>
<dbReference type="InterPro" id="IPR056458">
    <property type="entry name" value="TPR_DOP1_M"/>
</dbReference>
<dbReference type="SUPFAM" id="SSF48371">
    <property type="entry name" value="ARM repeat"/>
    <property type="match status" value="1"/>
</dbReference>
<protein>
    <recommendedName>
        <fullName evidence="14">Dopey N-terminal domain-containing protein</fullName>
    </recommendedName>
</protein>
<comment type="subcellular location">
    <subcellularLocation>
        <location evidence="1">Golgi apparatus membrane</location>
        <topology evidence="1">Peripheral membrane protein</topology>
    </subcellularLocation>
</comment>
<feature type="region of interest" description="Disordered" evidence="7">
    <location>
        <begin position="652"/>
        <end position="727"/>
    </location>
</feature>
<dbReference type="GO" id="GO:0005829">
    <property type="term" value="C:cytosol"/>
    <property type="evidence" value="ECO:0007669"/>
    <property type="project" value="GOC"/>
</dbReference>
<feature type="compositionally biased region" description="Acidic residues" evidence="7">
    <location>
        <begin position="713"/>
        <end position="725"/>
    </location>
</feature>
<dbReference type="InterPro" id="IPR007249">
    <property type="entry name" value="DOP1_N"/>
</dbReference>
<dbReference type="InterPro" id="IPR056459">
    <property type="entry name" value="TPR_DOP1"/>
</dbReference>
<evidence type="ECO:0000259" key="11">
    <source>
        <dbReference type="Pfam" id="PF24601"/>
    </source>
</evidence>
<evidence type="ECO:0000313" key="13">
    <source>
        <dbReference type="Proteomes" id="UP000887567"/>
    </source>
</evidence>
<dbReference type="GO" id="GO:0005768">
    <property type="term" value="C:endosome"/>
    <property type="evidence" value="ECO:0007669"/>
    <property type="project" value="TreeGrafter"/>
</dbReference>
<proteinExistence type="inferred from homology"/>
<dbReference type="Pfam" id="PF24597">
    <property type="entry name" value="TPR_DOP1_M"/>
    <property type="match status" value="1"/>
</dbReference>
<feature type="region of interest" description="Disordered" evidence="7">
    <location>
        <begin position="398"/>
        <end position="425"/>
    </location>
</feature>